<gene>
    <name evidence="2" type="ORF">FBQ73_01285</name>
</gene>
<sequence>MAHRPASPWMIWRRRNLRPSPLSPRLLPCRRSRPASGSRRPRATPRFRRRPSRRPKPPIPCWRRAASGCSAGPSRSSPSLP</sequence>
<organism evidence="2 3">
    <name type="scientific">Xanthobacter autotrophicus</name>
    <dbReference type="NCBI Taxonomy" id="280"/>
    <lineage>
        <taxon>Bacteria</taxon>
        <taxon>Pseudomonadati</taxon>
        <taxon>Pseudomonadota</taxon>
        <taxon>Alphaproteobacteria</taxon>
        <taxon>Hyphomicrobiales</taxon>
        <taxon>Xanthobacteraceae</taxon>
        <taxon>Xanthobacter</taxon>
    </lineage>
</organism>
<protein>
    <submittedName>
        <fullName evidence="2">Uncharacterized protein</fullName>
    </submittedName>
</protein>
<proteinExistence type="predicted"/>
<feature type="compositionally biased region" description="Basic residues" evidence="1">
    <location>
        <begin position="28"/>
        <end position="56"/>
    </location>
</feature>
<evidence type="ECO:0000313" key="3">
    <source>
        <dbReference type="Proteomes" id="UP000305131"/>
    </source>
</evidence>
<comment type="caution">
    <text evidence="2">The sequence shown here is derived from an EMBL/GenBank/DDBJ whole genome shotgun (WGS) entry which is preliminary data.</text>
</comment>
<reference evidence="2 3" key="1">
    <citation type="submission" date="2019-05" db="EMBL/GenBank/DDBJ databases">
        <authorList>
            <person name="Zhou X."/>
        </authorList>
    </citation>
    <scope>NUCLEOTIDE SEQUENCE [LARGE SCALE GENOMIC DNA]</scope>
    <source>
        <strain evidence="2 3">DSM 432</strain>
    </source>
</reference>
<feature type="region of interest" description="Disordered" evidence="1">
    <location>
        <begin position="19"/>
        <end position="81"/>
    </location>
</feature>
<evidence type="ECO:0000256" key="1">
    <source>
        <dbReference type="SAM" id="MobiDB-lite"/>
    </source>
</evidence>
<dbReference type="AlphaFoldDB" id="A0A6C1KLL8"/>
<dbReference type="Proteomes" id="UP000305131">
    <property type="component" value="Unassembled WGS sequence"/>
</dbReference>
<name>A0A6C1KLL8_XANAU</name>
<evidence type="ECO:0000313" key="2">
    <source>
        <dbReference type="EMBL" id="TLX44721.1"/>
    </source>
</evidence>
<dbReference type="EMBL" id="VAUP01000004">
    <property type="protein sequence ID" value="TLX44721.1"/>
    <property type="molecule type" value="Genomic_DNA"/>
</dbReference>
<accession>A0A6C1KLL8</accession>